<dbReference type="EMBL" id="AJAQ01000022">
    <property type="protein sequence ID" value="EOH92606.1"/>
    <property type="molecule type" value="Genomic_DNA"/>
</dbReference>
<evidence type="ECO:0000313" key="3">
    <source>
        <dbReference type="EMBL" id="EOH92606.1"/>
    </source>
</evidence>
<proteinExistence type="predicted"/>
<dbReference type="Gene3D" id="3.10.20.320">
    <property type="entry name" value="Putative peptidoglycan bound protein (lpxtg motif)"/>
    <property type="match status" value="1"/>
</dbReference>
<evidence type="ECO:0000259" key="2">
    <source>
        <dbReference type="Pfam" id="PF06458"/>
    </source>
</evidence>
<name>R2SIA4_9ENTE</name>
<dbReference type="AlphaFoldDB" id="R2SIA4"/>
<comment type="caution">
    <text evidence="3">The sequence shown here is derived from an EMBL/GenBank/DDBJ whole genome shotgun (WGS) entry which is preliminary data.</text>
</comment>
<protein>
    <recommendedName>
        <fullName evidence="2">MucBP domain-containing protein</fullName>
    </recommendedName>
</protein>
<gene>
    <name evidence="3" type="ORF">UAU_02906</name>
</gene>
<keyword evidence="1" id="KW-0677">Repeat</keyword>
<dbReference type="Proteomes" id="UP000013782">
    <property type="component" value="Unassembled WGS sequence"/>
</dbReference>
<feature type="domain" description="MucBP" evidence="2">
    <location>
        <begin position="254"/>
        <end position="317"/>
    </location>
</feature>
<accession>R2SIA4</accession>
<sequence>MDLNGMKREYQPLSERTIIYRRTGKKIVLASSPLLTLFLSSLTVSNVYAATSTPQAPIGSFPDYTFETVGEFISLSNEIGTQSTDYFEEPEDISTSPNRKKIWVQIVLPALERTGVLINEPGVIEKIENLLQIRTDNPLNEGIVKAAADELDAAVAEARDLRNKAMSDAMAEIRLDKRNPTGGRSTYYNFIGEAFDTLNTTYDQTSTNPPTKTTKDLEEATAAHAELRILVDAEIRAYKGKPGPLSDQWVAKANVTYSYIDTFGNTIANDATLEAEVGTAVPENKKEILNYTFKEVQEGSAETVLENDASQVTYVYEGNPTTVTYRYLSDTGKELTEDEVDSDYRVGQAIAEPEAKTFDHY</sequence>
<dbReference type="RefSeq" id="WP_010757888.1">
    <property type="nucleotide sequence ID" value="NZ_KB946309.1"/>
</dbReference>
<reference evidence="3 4" key="1">
    <citation type="submission" date="2013-02" db="EMBL/GenBank/DDBJ databases">
        <title>The Genome Sequence of Enterococcus pallens BAA-351.</title>
        <authorList>
            <consortium name="The Broad Institute Genome Sequencing Platform"/>
            <consortium name="The Broad Institute Genome Sequencing Center for Infectious Disease"/>
            <person name="Earl A.M."/>
            <person name="Gilmore M.S."/>
            <person name="Lebreton F."/>
            <person name="Walker B."/>
            <person name="Young S.K."/>
            <person name="Zeng Q."/>
            <person name="Gargeya S."/>
            <person name="Fitzgerald M."/>
            <person name="Haas B."/>
            <person name="Abouelleil A."/>
            <person name="Alvarado L."/>
            <person name="Arachchi H.M."/>
            <person name="Berlin A.M."/>
            <person name="Chapman S.B."/>
            <person name="Dewar J."/>
            <person name="Goldberg J."/>
            <person name="Griggs A."/>
            <person name="Gujja S."/>
            <person name="Hansen M."/>
            <person name="Howarth C."/>
            <person name="Imamovic A."/>
            <person name="Larimer J."/>
            <person name="McCowan C."/>
            <person name="Murphy C."/>
            <person name="Neiman D."/>
            <person name="Pearson M."/>
            <person name="Priest M."/>
            <person name="Roberts A."/>
            <person name="Saif S."/>
            <person name="Shea T."/>
            <person name="Sisk P."/>
            <person name="Sykes S."/>
            <person name="Wortman J."/>
            <person name="Nusbaum C."/>
            <person name="Birren B."/>
        </authorList>
    </citation>
    <scope>NUCLEOTIDE SEQUENCE [LARGE SCALE GENOMIC DNA]</scope>
    <source>
        <strain evidence="3 4">ATCC BAA-351</strain>
    </source>
</reference>
<dbReference type="Pfam" id="PF06458">
    <property type="entry name" value="MucBP"/>
    <property type="match status" value="1"/>
</dbReference>
<organism evidence="3 4">
    <name type="scientific">Enterococcus pallens ATCC BAA-351</name>
    <dbReference type="NCBI Taxonomy" id="1158607"/>
    <lineage>
        <taxon>Bacteria</taxon>
        <taxon>Bacillati</taxon>
        <taxon>Bacillota</taxon>
        <taxon>Bacilli</taxon>
        <taxon>Lactobacillales</taxon>
        <taxon>Enterococcaceae</taxon>
        <taxon>Enterococcus</taxon>
    </lineage>
</organism>
<evidence type="ECO:0000313" key="4">
    <source>
        <dbReference type="Proteomes" id="UP000013782"/>
    </source>
</evidence>
<evidence type="ECO:0000256" key="1">
    <source>
        <dbReference type="ARBA" id="ARBA00022737"/>
    </source>
</evidence>
<dbReference type="InterPro" id="IPR009459">
    <property type="entry name" value="MucBP_dom"/>
</dbReference>
<feature type="non-terminal residue" evidence="3">
    <location>
        <position position="361"/>
    </location>
</feature>
<keyword evidence="4" id="KW-1185">Reference proteome</keyword>
<dbReference type="HOGENOM" id="CLU_768376_0_0_9"/>